<dbReference type="InterPro" id="IPR013149">
    <property type="entry name" value="ADH-like_C"/>
</dbReference>
<feature type="domain" description="Alcohol dehydrogenase-like C-terminal" evidence="5">
    <location>
        <begin position="171"/>
        <end position="298"/>
    </location>
</feature>
<keyword evidence="8" id="KW-1185">Reference proteome</keyword>
<comment type="similarity">
    <text evidence="4">Belongs to the zinc-containing alcohol dehydrogenase family.</text>
</comment>
<evidence type="ECO:0000313" key="8">
    <source>
        <dbReference type="Proteomes" id="UP000256542"/>
    </source>
</evidence>
<dbReference type="EMBL" id="QUNG01000022">
    <property type="protein sequence ID" value="REG78395.1"/>
    <property type="molecule type" value="Genomic_DNA"/>
</dbReference>
<dbReference type="InterPro" id="IPR011032">
    <property type="entry name" value="GroES-like_sf"/>
</dbReference>
<dbReference type="InterPro" id="IPR036291">
    <property type="entry name" value="NAD(P)-bd_dom_sf"/>
</dbReference>
<evidence type="ECO:0000259" key="5">
    <source>
        <dbReference type="Pfam" id="PF00107"/>
    </source>
</evidence>
<dbReference type="GO" id="GO:0016491">
    <property type="term" value="F:oxidoreductase activity"/>
    <property type="evidence" value="ECO:0007669"/>
    <property type="project" value="UniProtKB-KW"/>
</dbReference>
<sequence length="339" mass="36701">MKSLICNQPFEIQYIDSPKPTIEKDEVLLKIKAVGICGTDIHAYTGNQPFFSYPRILGHEICGLVEAVGDDCSPELLQQFVVVIPAIACGECAPCKEGKTNCCDTISLYGVHQDGGFQDYLAVKASNVIPVPSSIDPAAASLVECFAIGAHANRRAESKENENILVVGAGPIGLGTAAVALANKANVVLADVSAERRAHAEKVLGIQTLNPMDENYLDLLSRAFNGSLACTVMDATGNKASMTNSVNLIRHGGKIVFIGLYIGDLQLDDPTFHKKETTLIASRNATFEDFVRVIDLFESKEISESIMVNQEFDFDTIGLDYENNVVKNKTLVKGIIRFN</sequence>
<dbReference type="PANTHER" id="PTHR43401">
    <property type="entry name" value="L-THREONINE 3-DEHYDROGENASE"/>
    <property type="match status" value="1"/>
</dbReference>
<dbReference type="CDD" id="cd08261">
    <property type="entry name" value="Zn_ADH7"/>
    <property type="match status" value="1"/>
</dbReference>
<dbReference type="SUPFAM" id="SSF50129">
    <property type="entry name" value="GroES-like"/>
    <property type="match status" value="1"/>
</dbReference>
<keyword evidence="1 4" id="KW-0479">Metal-binding</keyword>
<dbReference type="PROSITE" id="PS00059">
    <property type="entry name" value="ADH_ZINC"/>
    <property type="match status" value="1"/>
</dbReference>
<evidence type="ECO:0000256" key="1">
    <source>
        <dbReference type="ARBA" id="ARBA00022723"/>
    </source>
</evidence>
<organism evidence="7 8">
    <name type="scientific">Marinomonas pollencensis</name>
    <dbReference type="NCBI Taxonomy" id="491954"/>
    <lineage>
        <taxon>Bacteria</taxon>
        <taxon>Pseudomonadati</taxon>
        <taxon>Pseudomonadota</taxon>
        <taxon>Gammaproteobacteria</taxon>
        <taxon>Oceanospirillales</taxon>
        <taxon>Oceanospirillaceae</taxon>
        <taxon>Marinomonas</taxon>
    </lineage>
</organism>
<dbReference type="AlphaFoldDB" id="A0A3E0D8I4"/>
<dbReference type="GO" id="GO:0008270">
    <property type="term" value="F:zinc ion binding"/>
    <property type="evidence" value="ECO:0007669"/>
    <property type="project" value="InterPro"/>
</dbReference>
<dbReference type="Proteomes" id="UP000256542">
    <property type="component" value="Unassembled WGS sequence"/>
</dbReference>
<dbReference type="InterPro" id="IPR002328">
    <property type="entry name" value="ADH_Zn_CS"/>
</dbReference>
<dbReference type="Pfam" id="PF00107">
    <property type="entry name" value="ADH_zinc_N"/>
    <property type="match status" value="1"/>
</dbReference>
<dbReference type="PANTHER" id="PTHR43401:SF3">
    <property type="entry name" value="L-GALACTONATE-5-DEHYDROGENASE"/>
    <property type="match status" value="1"/>
</dbReference>
<proteinExistence type="inferred from homology"/>
<dbReference type="SUPFAM" id="SSF51735">
    <property type="entry name" value="NAD(P)-binding Rossmann-fold domains"/>
    <property type="match status" value="1"/>
</dbReference>
<evidence type="ECO:0000256" key="3">
    <source>
        <dbReference type="ARBA" id="ARBA00023002"/>
    </source>
</evidence>
<keyword evidence="3" id="KW-0560">Oxidoreductase</keyword>
<evidence type="ECO:0000313" key="7">
    <source>
        <dbReference type="EMBL" id="REG78395.1"/>
    </source>
</evidence>
<dbReference type="OrthoDB" id="9773078at2"/>
<dbReference type="InterPro" id="IPR050129">
    <property type="entry name" value="Zn_alcohol_dh"/>
</dbReference>
<comment type="cofactor">
    <cofactor evidence="4">
        <name>Zn(2+)</name>
        <dbReference type="ChEBI" id="CHEBI:29105"/>
    </cofactor>
</comment>
<comment type="caution">
    <text evidence="7">The sequence shown here is derived from an EMBL/GenBank/DDBJ whole genome shotgun (WGS) entry which is preliminary data.</text>
</comment>
<evidence type="ECO:0000256" key="4">
    <source>
        <dbReference type="RuleBase" id="RU361277"/>
    </source>
</evidence>
<dbReference type="Gene3D" id="3.40.50.720">
    <property type="entry name" value="NAD(P)-binding Rossmann-like Domain"/>
    <property type="match status" value="1"/>
</dbReference>
<feature type="domain" description="Alcohol dehydrogenase-like N-terminal" evidence="6">
    <location>
        <begin position="24"/>
        <end position="132"/>
    </location>
</feature>
<reference evidence="7 8" key="1">
    <citation type="submission" date="2018-08" db="EMBL/GenBank/DDBJ databases">
        <title>Genomic Encyclopedia of Type Strains, Phase III (KMG-III): the genomes of soil and plant-associated and newly described type strains.</title>
        <authorList>
            <person name="Whitman W."/>
        </authorList>
    </citation>
    <scope>NUCLEOTIDE SEQUENCE [LARGE SCALE GENOMIC DNA]</scope>
    <source>
        <strain evidence="7 8">CECT 7375</strain>
    </source>
</reference>
<evidence type="ECO:0000259" key="6">
    <source>
        <dbReference type="Pfam" id="PF08240"/>
    </source>
</evidence>
<dbReference type="Gene3D" id="3.90.180.10">
    <property type="entry name" value="Medium-chain alcohol dehydrogenases, catalytic domain"/>
    <property type="match status" value="1"/>
</dbReference>
<dbReference type="RefSeq" id="WP_115899219.1">
    <property type="nucleotide sequence ID" value="NZ_QUNG01000022.1"/>
</dbReference>
<protein>
    <submittedName>
        <fullName evidence="7">2-desacetyl-2-hydroxyethyl bacteriochlorophyllide A dehydrogenase</fullName>
    </submittedName>
</protein>
<dbReference type="InterPro" id="IPR013154">
    <property type="entry name" value="ADH-like_N"/>
</dbReference>
<accession>A0A3E0D8I4</accession>
<evidence type="ECO:0000256" key="2">
    <source>
        <dbReference type="ARBA" id="ARBA00022833"/>
    </source>
</evidence>
<name>A0A3E0D8I4_9GAMM</name>
<dbReference type="Pfam" id="PF08240">
    <property type="entry name" value="ADH_N"/>
    <property type="match status" value="1"/>
</dbReference>
<keyword evidence="2 4" id="KW-0862">Zinc</keyword>
<gene>
    <name evidence="7" type="ORF">DFP81_12211</name>
</gene>